<dbReference type="AlphaFoldDB" id="A0A0C1R6N4"/>
<dbReference type="Pfam" id="PF11392">
    <property type="entry name" value="AllH"/>
    <property type="match status" value="1"/>
</dbReference>
<keyword evidence="2" id="KW-1185">Reference proteome</keyword>
<dbReference type="STRING" id="29341.RSJ17_17085"/>
<sequence>MKVQAQNISAELMKLLSDKEEYAVHSCFESGFNIKVNKFLCFVGNRQNTKLPYGILLKEQHISPLLELMNGRKISFLWNKEMSQLVTEEITIELKGCKSFSSFLDQKPCKISRCCFDLLKDNIDMNMKTGLGVSLGQLINEDNRARETLYSSFQSKEKDFIKLVLLKWVGYGLGLTPAGDDFLLGILFAHRICNILSEEFLEELEEIIKEEKYTTDISAHYYISAFENCYNDALLDMYQALITVDKKMMRKSIDKILEFGHTSGRDMMAGILVGLNLWIKKLQTGLGN</sequence>
<dbReference type="EMBL" id="AYSO01000017">
    <property type="protein sequence ID" value="KIE46146.1"/>
    <property type="molecule type" value="Genomic_DNA"/>
</dbReference>
<protein>
    <recommendedName>
        <fullName evidence="3">DUF2877 domain-containing protein</fullName>
    </recommendedName>
</protein>
<comment type="caution">
    <text evidence="1">The sequence shown here is derived from an EMBL/GenBank/DDBJ whole genome shotgun (WGS) entry which is preliminary data.</text>
</comment>
<proteinExistence type="predicted"/>
<dbReference type="RefSeq" id="WP_039633496.1">
    <property type="nucleotide sequence ID" value="NZ_AYSO01000017.1"/>
</dbReference>
<evidence type="ECO:0000313" key="1">
    <source>
        <dbReference type="EMBL" id="KIE46146.1"/>
    </source>
</evidence>
<dbReference type="Proteomes" id="UP000031366">
    <property type="component" value="Unassembled WGS sequence"/>
</dbReference>
<organism evidence="1 2">
    <name type="scientific">Clostridium argentinense CDC 2741</name>
    <dbReference type="NCBI Taxonomy" id="1418104"/>
    <lineage>
        <taxon>Bacteria</taxon>
        <taxon>Bacillati</taxon>
        <taxon>Bacillota</taxon>
        <taxon>Clostridia</taxon>
        <taxon>Eubacteriales</taxon>
        <taxon>Clostridiaceae</taxon>
        <taxon>Clostridium</taxon>
    </lineage>
</organism>
<evidence type="ECO:0000313" key="2">
    <source>
        <dbReference type="Proteomes" id="UP000031366"/>
    </source>
</evidence>
<dbReference type="InterPro" id="IPR021530">
    <property type="entry name" value="AllH-like"/>
</dbReference>
<name>A0A0C1R6N4_9CLOT</name>
<accession>A0A0C1R6N4</accession>
<gene>
    <name evidence="1" type="ORF">U732_1686</name>
</gene>
<reference evidence="1 2" key="1">
    <citation type="journal article" date="2015" name="Infect. Genet. Evol.">
        <title>Genomic sequences of six botulinum neurotoxin-producing strains representing three clostridial species illustrate the mobility and diversity of botulinum neurotoxin genes.</title>
        <authorList>
            <person name="Smith T.J."/>
            <person name="Hill K.K."/>
            <person name="Xie G."/>
            <person name="Foley B.T."/>
            <person name="Williamson C.H."/>
            <person name="Foster J.T."/>
            <person name="Johnson S.L."/>
            <person name="Chertkov O."/>
            <person name="Teshima H."/>
            <person name="Gibbons H.S."/>
            <person name="Johnsky L.A."/>
            <person name="Karavis M.A."/>
            <person name="Smith L.A."/>
        </authorList>
    </citation>
    <scope>NUCLEOTIDE SEQUENCE [LARGE SCALE GENOMIC DNA]</scope>
    <source>
        <strain evidence="1 2">CDC 2741</strain>
    </source>
</reference>
<dbReference type="OrthoDB" id="4933449at2"/>
<evidence type="ECO:0008006" key="3">
    <source>
        <dbReference type="Google" id="ProtNLM"/>
    </source>
</evidence>